<evidence type="ECO:0000259" key="1">
    <source>
        <dbReference type="Pfam" id="PF09331"/>
    </source>
</evidence>
<accession>A0AAD9TL61</accession>
<evidence type="ECO:0000313" key="2">
    <source>
        <dbReference type="EMBL" id="KAK2638124.1"/>
    </source>
</evidence>
<dbReference type="PANTHER" id="PTHR48449">
    <property type="entry name" value="DUF1985 DOMAIN-CONTAINING PROTEIN"/>
    <property type="match status" value="1"/>
</dbReference>
<sequence>MASCFGHFMTMHRRMKFSGGVIHRLLLREVHHTGPSDEMHFMMGNQKVRFSKVEFCLIIGLRFRDVPNTSRYAIVENGIHEHKFVGRDEISFGELKDVLSLCQFQQAYDSVKLYLLYMLNWILMGLDERVKIPILLF</sequence>
<proteinExistence type="predicted"/>
<dbReference type="AlphaFoldDB" id="A0AAD9TL61"/>
<keyword evidence="3" id="KW-1185">Reference proteome</keyword>
<dbReference type="EMBL" id="JANJYI010000008">
    <property type="protein sequence ID" value="KAK2638124.1"/>
    <property type="molecule type" value="Genomic_DNA"/>
</dbReference>
<name>A0AAD9TL61_9ROSI</name>
<dbReference type="Proteomes" id="UP001280121">
    <property type="component" value="Unassembled WGS sequence"/>
</dbReference>
<dbReference type="Pfam" id="PF09331">
    <property type="entry name" value="DUF1985"/>
    <property type="match status" value="1"/>
</dbReference>
<protein>
    <recommendedName>
        <fullName evidence="1">DUF1985 domain-containing protein</fullName>
    </recommendedName>
</protein>
<dbReference type="InterPro" id="IPR015410">
    <property type="entry name" value="DUF1985"/>
</dbReference>
<evidence type="ECO:0000313" key="3">
    <source>
        <dbReference type="Proteomes" id="UP001280121"/>
    </source>
</evidence>
<feature type="domain" description="DUF1985" evidence="1">
    <location>
        <begin position="26"/>
        <end position="132"/>
    </location>
</feature>
<gene>
    <name evidence="2" type="ORF">Ddye_025919</name>
</gene>
<comment type="caution">
    <text evidence="2">The sequence shown here is derived from an EMBL/GenBank/DDBJ whole genome shotgun (WGS) entry which is preliminary data.</text>
</comment>
<reference evidence="2" key="1">
    <citation type="journal article" date="2023" name="Plant J.">
        <title>Genome sequences and population genomics provide insights into the demographic history, inbreeding, and mutation load of two 'living fossil' tree species of Dipteronia.</title>
        <authorList>
            <person name="Feng Y."/>
            <person name="Comes H.P."/>
            <person name="Chen J."/>
            <person name="Zhu S."/>
            <person name="Lu R."/>
            <person name="Zhang X."/>
            <person name="Li P."/>
            <person name="Qiu J."/>
            <person name="Olsen K.M."/>
            <person name="Qiu Y."/>
        </authorList>
    </citation>
    <scope>NUCLEOTIDE SEQUENCE</scope>
    <source>
        <strain evidence="2">KIB01</strain>
    </source>
</reference>
<dbReference type="PANTHER" id="PTHR48449:SF1">
    <property type="entry name" value="DUF1985 DOMAIN-CONTAINING PROTEIN"/>
    <property type="match status" value="1"/>
</dbReference>
<organism evidence="2 3">
    <name type="scientific">Dipteronia dyeriana</name>
    <dbReference type="NCBI Taxonomy" id="168575"/>
    <lineage>
        <taxon>Eukaryota</taxon>
        <taxon>Viridiplantae</taxon>
        <taxon>Streptophyta</taxon>
        <taxon>Embryophyta</taxon>
        <taxon>Tracheophyta</taxon>
        <taxon>Spermatophyta</taxon>
        <taxon>Magnoliopsida</taxon>
        <taxon>eudicotyledons</taxon>
        <taxon>Gunneridae</taxon>
        <taxon>Pentapetalae</taxon>
        <taxon>rosids</taxon>
        <taxon>malvids</taxon>
        <taxon>Sapindales</taxon>
        <taxon>Sapindaceae</taxon>
        <taxon>Hippocastanoideae</taxon>
        <taxon>Acereae</taxon>
        <taxon>Dipteronia</taxon>
    </lineage>
</organism>